<dbReference type="NCBIfam" id="TIGR00045">
    <property type="entry name" value="glycerate kinase"/>
    <property type="match status" value="1"/>
</dbReference>
<dbReference type="PIRSF" id="PIRSF006078">
    <property type="entry name" value="GlxK"/>
    <property type="match status" value="1"/>
</dbReference>
<dbReference type="InterPro" id="IPR018197">
    <property type="entry name" value="Glycerate_kinase_RE-like"/>
</dbReference>
<dbReference type="PANTHER" id="PTHR21599:SF0">
    <property type="entry name" value="GLYCERATE KINASE"/>
    <property type="match status" value="1"/>
</dbReference>
<dbReference type="AlphaFoldDB" id="A0A2A7MG58"/>
<dbReference type="GO" id="GO:0008887">
    <property type="term" value="F:glycerate kinase activity"/>
    <property type="evidence" value="ECO:0007669"/>
    <property type="project" value="UniProtKB-UniRule"/>
</dbReference>
<protein>
    <submittedName>
        <fullName evidence="5">Glycerate kinase</fullName>
    </submittedName>
</protein>
<evidence type="ECO:0000256" key="1">
    <source>
        <dbReference type="ARBA" id="ARBA00006284"/>
    </source>
</evidence>
<gene>
    <name evidence="5" type="ORF">CQ394_00910</name>
</gene>
<sequence length="381" mass="40728">MKVVIAIDSLKGSLTSIEAGKAIKEGILNVIDAEVIVKPLADGGEGTTEALVEGLGGEIVEIFVMGPQKDKIKAAYGYIEESKTAIIEMAAAAGIMLVGEEKNPMEATTYGVGEMIKDAINRGCRNFIIGIGGSATNDGGIGMLTALGFDFYDNNGNKLGIDAKELRKISIISTENAMPELSECHFKIACDVTNQLCGENGATYIYGPQKGVTEEIKEKLDKDMAHYAKVTKKYLNNDYSETSGAGAAGGLGFAFLSYLHGDLQPGIELVIDTVKLEECMKDADYVITGEGCLDKQTAMGKAPVGIAKLAKKYDKTVIALAGSITDDAVKCNENGIDAYFPILSKVIPLHEAMKKETARKNMVKTTEQIFRLIAAVESKKR</sequence>
<dbReference type="EMBL" id="PDCJ01000001">
    <property type="protein sequence ID" value="PEG30321.1"/>
    <property type="molecule type" value="Genomic_DNA"/>
</dbReference>
<dbReference type="SUPFAM" id="SSF110738">
    <property type="entry name" value="Glycerate kinase I"/>
    <property type="match status" value="1"/>
</dbReference>
<dbReference type="Proteomes" id="UP000220840">
    <property type="component" value="Unassembled WGS sequence"/>
</dbReference>
<organism evidence="5 6">
    <name type="scientific">Clostridium neonatale</name>
    <dbReference type="NCBI Taxonomy" id="137838"/>
    <lineage>
        <taxon>Bacteria</taxon>
        <taxon>Bacillati</taxon>
        <taxon>Bacillota</taxon>
        <taxon>Clostridia</taxon>
        <taxon>Eubacteriales</taxon>
        <taxon>Clostridiaceae</taxon>
        <taxon>Clostridium</taxon>
    </lineage>
</organism>
<comment type="caution">
    <text evidence="5">The sequence shown here is derived from an EMBL/GenBank/DDBJ whole genome shotgun (WGS) entry which is preliminary data.</text>
</comment>
<name>A0A2A7MG58_9CLOT</name>
<keyword evidence="2 4" id="KW-0808">Transferase</keyword>
<accession>A0A2A7MG58</accession>
<dbReference type="InterPro" id="IPR036129">
    <property type="entry name" value="Glycerate_kinase_sf"/>
</dbReference>
<dbReference type="Gene3D" id="3.40.50.10350">
    <property type="entry name" value="Glycerate kinase, domain 1"/>
    <property type="match status" value="1"/>
</dbReference>
<dbReference type="InterPro" id="IPR018193">
    <property type="entry name" value="Glyc_kinase_flavodox-like_fold"/>
</dbReference>
<dbReference type="GO" id="GO:0031388">
    <property type="term" value="P:organic acid phosphorylation"/>
    <property type="evidence" value="ECO:0007669"/>
    <property type="project" value="UniProtKB-UniRule"/>
</dbReference>
<evidence type="ECO:0000313" key="6">
    <source>
        <dbReference type="Proteomes" id="UP000220840"/>
    </source>
</evidence>
<dbReference type="Gene3D" id="3.90.1510.10">
    <property type="entry name" value="Glycerate kinase, domain 2"/>
    <property type="match status" value="1"/>
</dbReference>
<keyword evidence="3 4" id="KW-0418">Kinase</keyword>
<dbReference type="PANTHER" id="PTHR21599">
    <property type="entry name" value="GLYCERATE KINASE"/>
    <property type="match status" value="1"/>
</dbReference>
<evidence type="ECO:0000256" key="4">
    <source>
        <dbReference type="PIRNR" id="PIRNR006078"/>
    </source>
</evidence>
<dbReference type="RefSeq" id="WP_058294492.1">
    <property type="nucleotide sequence ID" value="NZ_CAMRXG010000054.1"/>
</dbReference>
<evidence type="ECO:0000256" key="3">
    <source>
        <dbReference type="ARBA" id="ARBA00022777"/>
    </source>
</evidence>
<dbReference type="InterPro" id="IPR004381">
    <property type="entry name" value="Glycerate_kinase"/>
</dbReference>
<dbReference type="STRING" id="137838.GCA_001458595_01620"/>
<proteinExistence type="inferred from homology"/>
<keyword evidence="6" id="KW-1185">Reference proteome</keyword>
<reference evidence="5 6" key="1">
    <citation type="submission" date="2017-10" db="EMBL/GenBank/DDBJ databases">
        <title>Effective Description of Clostridium neonatale sp. nov. linked to necrotizing enterocolitis in neonates and a clarification of species assignable to the genus Clostridium (Prazmowski 1880) emend. Lawson and Rainey 2016.</title>
        <authorList>
            <person name="Bernard K."/>
            <person name="Burdz T."/>
            <person name="Wiebe D."/>
            <person name="Balcewich B."/>
            <person name="Alfa M."/>
            <person name="Bernier A.-M."/>
        </authorList>
    </citation>
    <scope>NUCLEOTIDE SEQUENCE [LARGE SCALE GENOMIC DNA]</scope>
    <source>
        <strain evidence="5 6">LCDC99A005</strain>
    </source>
</reference>
<dbReference type="OrthoDB" id="9774290at2"/>
<comment type="similarity">
    <text evidence="1 4">Belongs to the glycerate kinase type-1 family.</text>
</comment>
<dbReference type="Pfam" id="PF02595">
    <property type="entry name" value="Gly_kinase"/>
    <property type="match status" value="1"/>
</dbReference>
<evidence type="ECO:0000313" key="5">
    <source>
        <dbReference type="EMBL" id="PEG30321.1"/>
    </source>
</evidence>
<evidence type="ECO:0000256" key="2">
    <source>
        <dbReference type="ARBA" id="ARBA00022679"/>
    </source>
</evidence>